<keyword evidence="2" id="KW-1185">Reference proteome</keyword>
<reference evidence="3" key="1">
    <citation type="submission" date="2025-08" db="UniProtKB">
        <authorList>
            <consortium name="RefSeq"/>
        </authorList>
    </citation>
    <scope>IDENTIFICATION</scope>
</reference>
<dbReference type="FunCoup" id="A0A6I9S3A0">
    <property type="interactions" value="3"/>
</dbReference>
<dbReference type="InterPro" id="IPR001810">
    <property type="entry name" value="F-box_dom"/>
</dbReference>
<dbReference type="PANTHER" id="PTHR35546">
    <property type="entry name" value="F-BOX PROTEIN INTERACTION DOMAIN PROTEIN-RELATED"/>
    <property type="match status" value="1"/>
</dbReference>
<dbReference type="PANTHER" id="PTHR35546:SF130">
    <property type="entry name" value="EXPRESSED PROTEIN"/>
    <property type="match status" value="1"/>
</dbReference>
<proteinExistence type="predicted"/>
<dbReference type="OrthoDB" id="765391at2759"/>
<dbReference type="KEGG" id="egu:105055968"/>
<dbReference type="RefSeq" id="XP_010936310.1">
    <property type="nucleotide sequence ID" value="XM_010938008.2"/>
</dbReference>
<evidence type="ECO:0000313" key="3">
    <source>
        <dbReference type="RefSeq" id="XP_010936310.1"/>
    </source>
</evidence>
<protein>
    <submittedName>
        <fullName evidence="3">F-box protein At5g49610-like</fullName>
    </submittedName>
</protein>
<feature type="domain" description="F-box" evidence="1">
    <location>
        <begin position="24"/>
        <end position="56"/>
    </location>
</feature>
<dbReference type="SUPFAM" id="SSF50965">
    <property type="entry name" value="Galactose oxidase, central domain"/>
    <property type="match status" value="1"/>
</dbReference>
<sequence>MESRSNKLRGHGAAPSSSVPYDVLRFNILPRLSFKSLTRFKSVSKSWHALISGDPLFAADQSLHPSPASSGFVYIASSGVEFLSPPDTPIGVSHPSYPLLSTCFPSHHLKLLASTNGLLCCGVGVPDFSHDGAFPNFNLLYVFSPVTKEAHFIPATKYRRLFVGLAFDPSNSPRRYTLVCLRRRHVVIEGYPKTWFQFHVFSSDTRRWMISNQRVLVDDLMSCEPPAVFAGGVLYWDCLHYLIWFDPSKNLAGWMPLPEKPSSASQHQIGVWEGRVLTCTQTWKDEVEVFVMANGSSSGNWMRRHRARFETMVTRNPEVFARFCHPMRLRSKSFCKRLLSRWFLRPLALDGGDKLYLGVRPKVLKSKAKERVLCYELRTGEMTWISDGVRFMPSEERVFCYHNSMVGLPRRTGQR</sequence>
<name>A0A6I9S3A0_ELAGV</name>
<organism evidence="2 3">
    <name type="scientific">Elaeis guineensis var. tenera</name>
    <name type="common">Oil palm</name>
    <dbReference type="NCBI Taxonomy" id="51953"/>
    <lineage>
        <taxon>Eukaryota</taxon>
        <taxon>Viridiplantae</taxon>
        <taxon>Streptophyta</taxon>
        <taxon>Embryophyta</taxon>
        <taxon>Tracheophyta</taxon>
        <taxon>Spermatophyta</taxon>
        <taxon>Magnoliopsida</taxon>
        <taxon>Liliopsida</taxon>
        <taxon>Arecaceae</taxon>
        <taxon>Arecoideae</taxon>
        <taxon>Cocoseae</taxon>
        <taxon>Elaeidinae</taxon>
        <taxon>Elaeis</taxon>
    </lineage>
</organism>
<dbReference type="AlphaFoldDB" id="A0A6I9S3A0"/>
<evidence type="ECO:0000259" key="1">
    <source>
        <dbReference type="Pfam" id="PF00646"/>
    </source>
</evidence>
<dbReference type="InterPro" id="IPR011043">
    <property type="entry name" value="Gal_Oxase/kelch_b-propeller"/>
</dbReference>
<evidence type="ECO:0000313" key="2">
    <source>
        <dbReference type="Proteomes" id="UP000504607"/>
    </source>
</evidence>
<dbReference type="InParanoid" id="A0A6I9S3A0"/>
<gene>
    <name evidence="3" type="primary">LOC105055968</name>
</gene>
<dbReference type="InterPro" id="IPR055290">
    <property type="entry name" value="At3g26010-like"/>
</dbReference>
<accession>A0A6I9S3A0</accession>
<dbReference type="Proteomes" id="UP000504607">
    <property type="component" value="Chromosome 13"/>
</dbReference>
<dbReference type="InterPro" id="IPR036047">
    <property type="entry name" value="F-box-like_dom_sf"/>
</dbReference>
<dbReference type="SUPFAM" id="SSF81383">
    <property type="entry name" value="F-box domain"/>
    <property type="match status" value="1"/>
</dbReference>
<dbReference type="GeneID" id="105055968"/>
<dbReference type="Pfam" id="PF00646">
    <property type="entry name" value="F-box"/>
    <property type="match status" value="1"/>
</dbReference>